<proteinExistence type="predicted"/>
<evidence type="ECO:0000313" key="1">
    <source>
        <dbReference type="EMBL" id="MPN48197.1"/>
    </source>
</evidence>
<comment type="caution">
    <text evidence="1">The sequence shown here is derived from an EMBL/GenBank/DDBJ whole genome shotgun (WGS) entry which is preliminary data.</text>
</comment>
<protein>
    <submittedName>
        <fullName evidence="1">Uncharacterized protein</fullName>
    </submittedName>
</protein>
<dbReference type="EMBL" id="VSSQ01110293">
    <property type="protein sequence ID" value="MPN48197.1"/>
    <property type="molecule type" value="Genomic_DNA"/>
</dbReference>
<sequence length="48" mass="5421">MVISGGGRNLNVDFGLVERQVGIRPASMQNPPQKDWTPYVQVEPKRVR</sequence>
<dbReference type="AlphaFoldDB" id="A0A645IA41"/>
<gene>
    <name evidence="1" type="ORF">SDC9_195802</name>
</gene>
<name>A0A645IA41_9ZZZZ</name>
<reference evidence="1" key="1">
    <citation type="submission" date="2019-08" db="EMBL/GenBank/DDBJ databases">
        <authorList>
            <person name="Kucharzyk K."/>
            <person name="Murdoch R.W."/>
            <person name="Higgins S."/>
            <person name="Loffler F."/>
        </authorList>
    </citation>
    <scope>NUCLEOTIDE SEQUENCE</scope>
</reference>
<accession>A0A645IA41</accession>
<organism evidence="1">
    <name type="scientific">bioreactor metagenome</name>
    <dbReference type="NCBI Taxonomy" id="1076179"/>
    <lineage>
        <taxon>unclassified sequences</taxon>
        <taxon>metagenomes</taxon>
        <taxon>ecological metagenomes</taxon>
    </lineage>
</organism>